<accession>A0A1Q2HP18</accession>
<comment type="similarity">
    <text evidence="4">Belongs to the bacterial secretin family.</text>
</comment>
<dbReference type="Pfam" id="PF00263">
    <property type="entry name" value="Secretin"/>
    <property type="match status" value="1"/>
</dbReference>
<evidence type="ECO:0000256" key="1">
    <source>
        <dbReference type="ARBA" id="ARBA00004370"/>
    </source>
</evidence>
<evidence type="ECO:0000259" key="6">
    <source>
        <dbReference type="Pfam" id="PF00263"/>
    </source>
</evidence>
<evidence type="ECO:0000313" key="7">
    <source>
        <dbReference type="EMBL" id="AQQ09071.1"/>
    </source>
</evidence>
<dbReference type="InterPro" id="IPR001775">
    <property type="entry name" value="GspD/PilQ"/>
</dbReference>
<dbReference type="InterPro" id="IPR050810">
    <property type="entry name" value="Bact_Secretion_Sys_Channel"/>
</dbReference>
<keyword evidence="2 5" id="KW-0732">Signal</keyword>
<name>A0A1Q2HP18_9BACT</name>
<gene>
    <name evidence="7" type="primary">xcpQ</name>
    <name evidence="7" type="ORF">L21SP3_00869</name>
</gene>
<feature type="domain" description="Type II/III secretion system secretin-like" evidence="6">
    <location>
        <begin position="216"/>
        <end position="377"/>
    </location>
</feature>
<evidence type="ECO:0000256" key="3">
    <source>
        <dbReference type="ARBA" id="ARBA00023136"/>
    </source>
</evidence>
<dbReference type="PANTHER" id="PTHR30332">
    <property type="entry name" value="PROBABLE GENERAL SECRETION PATHWAY PROTEIN D"/>
    <property type="match status" value="1"/>
</dbReference>
<dbReference type="PRINTS" id="PR00811">
    <property type="entry name" value="BCTERIALGSPD"/>
</dbReference>
<comment type="subcellular location">
    <subcellularLocation>
        <location evidence="1">Membrane</location>
    </subcellularLocation>
</comment>
<dbReference type="KEGG" id="pbu:L21SP3_00869"/>
<dbReference type="GO" id="GO:0016020">
    <property type="term" value="C:membrane"/>
    <property type="evidence" value="ECO:0007669"/>
    <property type="project" value="UniProtKB-SubCell"/>
</dbReference>
<dbReference type="Gene3D" id="3.30.1370.120">
    <property type="match status" value="1"/>
</dbReference>
<reference evidence="8" key="1">
    <citation type="submission" date="2017-02" db="EMBL/GenBank/DDBJ databases">
        <title>Comparative genomics and description of representatives of a novel lineage of planctomycetes thriving in anoxic sediments.</title>
        <authorList>
            <person name="Spring S."/>
            <person name="Bunk B."/>
            <person name="Sproer C."/>
            <person name="Klenk H.-P."/>
        </authorList>
    </citation>
    <scope>NUCLEOTIDE SEQUENCE [LARGE SCALE GENOMIC DNA]</scope>
    <source>
        <strain evidence="8">L21-RPul-D3</strain>
    </source>
</reference>
<evidence type="ECO:0000256" key="5">
    <source>
        <dbReference type="SAM" id="SignalP"/>
    </source>
</evidence>
<dbReference type="PRINTS" id="PR01032">
    <property type="entry name" value="PHAGEIV"/>
</dbReference>
<dbReference type="InterPro" id="IPR004846">
    <property type="entry name" value="T2SS/T3SS_dom"/>
</dbReference>
<keyword evidence="8" id="KW-1185">Reference proteome</keyword>
<evidence type="ECO:0000313" key="8">
    <source>
        <dbReference type="Proteomes" id="UP000188273"/>
    </source>
</evidence>
<dbReference type="EMBL" id="CP019633">
    <property type="protein sequence ID" value="AQQ09071.1"/>
    <property type="molecule type" value="Genomic_DNA"/>
</dbReference>
<dbReference type="InterPro" id="IPR038591">
    <property type="entry name" value="NolW-like_sf"/>
</dbReference>
<dbReference type="GO" id="GO:0015627">
    <property type="term" value="C:type II protein secretion system complex"/>
    <property type="evidence" value="ECO:0007669"/>
    <property type="project" value="TreeGrafter"/>
</dbReference>
<sequence precursor="true">MRKIKTKTYFGVNMEFFRILILSLFISSSFVFAANEEPAEGKKEVIRQLENLFSEEINPQANITEIQEEPYVKVVEGGDGLSTLVYRCRYSDCKEVSDGLEAAISRNGLIEESEEKNMVIVSDSTERIEQIREVIIAMDVPIPQILVEAKVIEVSARDDYRQQLNFVYDEESKSLRPPGADPDTNYTQKPDMLDFSPYSVGVEGQINTFNYLANWLKKANDAEILSSPNIVVSLNKRGNIVTGEDLPIQSTSTTGSTVNTDIKYKRTGIRLEVTPTRINEKTVKLQVNPEVSTVTRYEEFNKTQTPVITIRNVETELTVQDGEIIMLGGLYSTEDLKQDSKVPFFGDLPLIGELFRSKDDSKIIKQLIFVMKVKVVQNSVGTFVDIEKQAEAIRKTGDQIRNSNALFPNRKIEEDNGEKK</sequence>
<evidence type="ECO:0000256" key="4">
    <source>
        <dbReference type="RuleBase" id="RU004003"/>
    </source>
</evidence>
<dbReference type="Proteomes" id="UP000188273">
    <property type="component" value="Chromosome"/>
</dbReference>
<proteinExistence type="inferred from homology"/>
<dbReference type="GO" id="GO:0009306">
    <property type="term" value="P:protein secretion"/>
    <property type="evidence" value="ECO:0007669"/>
    <property type="project" value="InterPro"/>
</dbReference>
<keyword evidence="3" id="KW-0472">Membrane</keyword>
<organism evidence="7 8">
    <name type="scientific">Sedimentisphaera cyanobacteriorum</name>
    <dbReference type="NCBI Taxonomy" id="1940790"/>
    <lineage>
        <taxon>Bacteria</taxon>
        <taxon>Pseudomonadati</taxon>
        <taxon>Planctomycetota</taxon>
        <taxon>Phycisphaerae</taxon>
        <taxon>Sedimentisphaerales</taxon>
        <taxon>Sedimentisphaeraceae</taxon>
        <taxon>Sedimentisphaera</taxon>
    </lineage>
</organism>
<evidence type="ECO:0000256" key="2">
    <source>
        <dbReference type="ARBA" id="ARBA00022729"/>
    </source>
</evidence>
<feature type="chain" id="PRO_5012704409" evidence="5">
    <location>
        <begin position="34"/>
        <end position="420"/>
    </location>
</feature>
<protein>
    <submittedName>
        <fullName evidence="7">General secretion pathway protein D</fullName>
    </submittedName>
</protein>
<dbReference type="STRING" id="1940790.L21SP3_00869"/>
<dbReference type="AlphaFoldDB" id="A0A1Q2HP18"/>
<dbReference type="PANTHER" id="PTHR30332:SF24">
    <property type="entry name" value="SECRETIN GSPD-RELATED"/>
    <property type="match status" value="1"/>
</dbReference>
<feature type="signal peptide" evidence="5">
    <location>
        <begin position="1"/>
        <end position="33"/>
    </location>
</feature>